<feature type="domain" description="Response regulatory" evidence="7">
    <location>
        <begin position="3"/>
        <end position="122"/>
    </location>
</feature>
<dbReference type="Pfam" id="PF00512">
    <property type="entry name" value="HisKA"/>
    <property type="match status" value="1"/>
</dbReference>
<dbReference type="InterPro" id="IPR011006">
    <property type="entry name" value="CheY-like_superfamily"/>
</dbReference>
<evidence type="ECO:0000313" key="8">
    <source>
        <dbReference type="EMBL" id="CCK81085.1"/>
    </source>
</evidence>
<dbReference type="EC" id="2.7.13.3" evidence="2"/>
<keyword evidence="3 4" id="KW-0597">Phosphoprotein</keyword>
<dbReference type="InterPro" id="IPR004358">
    <property type="entry name" value="Sig_transdc_His_kin-like_C"/>
</dbReference>
<dbReference type="PATRIC" id="fig|651182.5.peg.3466"/>
<dbReference type="SMART" id="SM00388">
    <property type="entry name" value="HisKA"/>
    <property type="match status" value="1"/>
</dbReference>
<dbReference type="CDD" id="cd00082">
    <property type="entry name" value="HisKA"/>
    <property type="match status" value="1"/>
</dbReference>
<dbReference type="InterPro" id="IPR036890">
    <property type="entry name" value="HATPase_C_sf"/>
</dbReference>
<dbReference type="InterPro" id="IPR003594">
    <property type="entry name" value="HATPase_dom"/>
</dbReference>
<dbReference type="OrthoDB" id="5487437at2"/>
<organism evidence="8 9">
    <name type="scientific">Desulfobacula toluolica (strain DSM 7467 / Tol2)</name>
    <dbReference type="NCBI Taxonomy" id="651182"/>
    <lineage>
        <taxon>Bacteria</taxon>
        <taxon>Pseudomonadati</taxon>
        <taxon>Thermodesulfobacteriota</taxon>
        <taxon>Desulfobacteria</taxon>
        <taxon>Desulfobacterales</taxon>
        <taxon>Desulfobacteraceae</taxon>
        <taxon>Desulfobacula</taxon>
    </lineage>
</organism>
<dbReference type="Gene3D" id="3.30.565.10">
    <property type="entry name" value="Histidine kinase-like ATPase, C-terminal domain"/>
    <property type="match status" value="1"/>
</dbReference>
<evidence type="ECO:0000256" key="3">
    <source>
        <dbReference type="ARBA" id="ARBA00022553"/>
    </source>
</evidence>
<dbReference type="Proteomes" id="UP000007347">
    <property type="component" value="Chromosome"/>
</dbReference>
<feature type="domain" description="Histidine kinase" evidence="6">
    <location>
        <begin position="192"/>
        <end position="415"/>
    </location>
</feature>
<evidence type="ECO:0000256" key="4">
    <source>
        <dbReference type="PROSITE-ProRule" id="PRU00169"/>
    </source>
</evidence>
<name>K0NJR8_DESTT</name>
<dbReference type="STRING" id="651182.TOL2_C29250"/>
<dbReference type="InterPro" id="IPR036097">
    <property type="entry name" value="HisK_dim/P_sf"/>
</dbReference>
<dbReference type="PRINTS" id="PR00344">
    <property type="entry name" value="BCTRLSENSOR"/>
</dbReference>
<feature type="domain" description="Response regulatory" evidence="7">
    <location>
        <begin position="435"/>
        <end position="551"/>
    </location>
</feature>
<dbReference type="Gene3D" id="1.10.287.130">
    <property type="match status" value="1"/>
</dbReference>
<dbReference type="SMART" id="SM00448">
    <property type="entry name" value="REC"/>
    <property type="match status" value="2"/>
</dbReference>
<dbReference type="PROSITE" id="PS50110">
    <property type="entry name" value="RESPONSE_REGULATORY"/>
    <property type="match status" value="2"/>
</dbReference>
<dbReference type="RefSeq" id="WP_014958294.1">
    <property type="nucleotide sequence ID" value="NC_018645.1"/>
</dbReference>
<evidence type="ECO:0000256" key="1">
    <source>
        <dbReference type="ARBA" id="ARBA00000085"/>
    </source>
</evidence>
<dbReference type="SUPFAM" id="SSF47384">
    <property type="entry name" value="Homodimeric domain of signal transducing histidine kinase"/>
    <property type="match status" value="1"/>
</dbReference>
<dbReference type="EMBL" id="FO203503">
    <property type="protein sequence ID" value="CCK81085.1"/>
    <property type="molecule type" value="Genomic_DNA"/>
</dbReference>
<proteinExistence type="predicted"/>
<dbReference type="PANTHER" id="PTHR43547:SF2">
    <property type="entry name" value="HYBRID SIGNAL TRANSDUCTION HISTIDINE KINASE C"/>
    <property type="match status" value="1"/>
</dbReference>
<dbReference type="Pfam" id="PF02518">
    <property type="entry name" value="HATPase_c"/>
    <property type="match status" value="1"/>
</dbReference>
<dbReference type="HOGENOM" id="CLU_000445_114_51_7"/>
<dbReference type="GO" id="GO:0000155">
    <property type="term" value="F:phosphorelay sensor kinase activity"/>
    <property type="evidence" value="ECO:0007669"/>
    <property type="project" value="InterPro"/>
</dbReference>
<dbReference type="AlphaFoldDB" id="K0NJR8"/>
<keyword evidence="5" id="KW-0175">Coiled coil</keyword>
<keyword evidence="8" id="KW-0808">Transferase</keyword>
<evidence type="ECO:0000259" key="6">
    <source>
        <dbReference type="PROSITE" id="PS50109"/>
    </source>
</evidence>
<dbReference type="SUPFAM" id="SSF55874">
    <property type="entry name" value="ATPase domain of HSP90 chaperone/DNA topoisomerase II/histidine kinase"/>
    <property type="match status" value="1"/>
</dbReference>
<dbReference type="SUPFAM" id="SSF52172">
    <property type="entry name" value="CheY-like"/>
    <property type="match status" value="2"/>
</dbReference>
<keyword evidence="9" id="KW-1185">Reference proteome</keyword>
<feature type="coiled-coil region" evidence="5">
    <location>
        <begin position="124"/>
        <end position="183"/>
    </location>
</feature>
<dbReference type="KEGG" id="dto:TOL2_C29250"/>
<dbReference type="InterPro" id="IPR005467">
    <property type="entry name" value="His_kinase_dom"/>
</dbReference>
<dbReference type="PROSITE" id="PS50109">
    <property type="entry name" value="HIS_KIN"/>
    <property type="match status" value="1"/>
</dbReference>
<reference evidence="8 9" key="1">
    <citation type="journal article" date="2013" name="Environ. Microbiol.">
        <title>Complete genome, catabolic sub-proteomes and key-metabolites of Desulfobacula toluolica Tol2, a marine, aromatic compound-degrading, sulfate-reducing bacterium.</title>
        <authorList>
            <person name="Wohlbrand L."/>
            <person name="Jacob J.H."/>
            <person name="Kube M."/>
            <person name="Mussmann M."/>
            <person name="Jarling R."/>
            <person name="Beck A."/>
            <person name="Amann R."/>
            <person name="Wilkes H."/>
            <person name="Reinhardt R."/>
            <person name="Rabus R."/>
        </authorList>
    </citation>
    <scope>NUCLEOTIDE SEQUENCE [LARGE SCALE GENOMIC DNA]</scope>
    <source>
        <strain evidence="9">DSM 7467 / Tol2</strain>
    </source>
</reference>
<protein>
    <recommendedName>
        <fullName evidence="2">histidine kinase</fullName>
        <ecNumber evidence="2">2.7.13.3</ecNumber>
    </recommendedName>
</protein>
<sequence length="559" mass="61996">MSKVLAIDDNPDNLISVKALLRLFISDCEIITATSGREGIRKAISDQPDTILLDIHMPEMDGFEVCRKLKILPKTANIPVVMLTAVKTNTENRIKALELGADAFLTKPINEAELAAQVKAMLRIKKAEDILRKEKKQLEEIVQQRVNELVITNEQLRIEILERKKAALEKEKFEKQLQQAQKMEAVGALAGGIAHDFNNILFPLIGFAELLKEDIPPSSNLNESVDEILHAASRAKDLIKQILSFSRQMDQVTTQTKIQTILKEATKLSKSIIPSTITITQDIDNNCKPVLADPTQVHQLIMNLVTNAFHAMQDSGGILSVILKERPFTASPLSGRNISPKRFVCLTIKDTGVGMDKSILNKIFDPYFTTKGLNKGTGLGLSVVHGIVKKLKGEIIVNSIPGKGTVFDIYLPVYQKESTDTLEFPKQALPKGEERILLVDDEAPVIKIETQMLERLGYHVISKNNSYEALSLFLSQPDNFDVIITDMTMPGLTGKQLSQKILDINPNIPIIMCTGFSDKIDQNSAEKMGIKALLKKPILLSDLAYTVKNILKKTKTCAA</sequence>
<dbReference type="Gene3D" id="3.40.50.2300">
    <property type="match status" value="2"/>
</dbReference>
<dbReference type="CDD" id="cd17546">
    <property type="entry name" value="REC_hyHK_CKI1_RcsC-like"/>
    <property type="match status" value="1"/>
</dbReference>
<dbReference type="SMART" id="SM00387">
    <property type="entry name" value="HATPase_c"/>
    <property type="match status" value="1"/>
</dbReference>
<feature type="modified residue" description="4-aspartylphosphate" evidence="4">
    <location>
        <position position="486"/>
    </location>
</feature>
<evidence type="ECO:0000256" key="2">
    <source>
        <dbReference type="ARBA" id="ARBA00012438"/>
    </source>
</evidence>
<dbReference type="Pfam" id="PF00072">
    <property type="entry name" value="Response_reg"/>
    <property type="match status" value="2"/>
</dbReference>
<feature type="modified residue" description="4-aspartylphosphate" evidence="4">
    <location>
        <position position="54"/>
    </location>
</feature>
<gene>
    <name evidence="8" type="ordered locus">TOL2_C29250</name>
</gene>
<dbReference type="PANTHER" id="PTHR43547">
    <property type="entry name" value="TWO-COMPONENT HISTIDINE KINASE"/>
    <property type="match status" value="1"/>
</dbReference>
<dbReference type="InterPro" id="IPR003661">
    <property type="entry name" value="HisK_dim/P_dom"/>
</dbReference>
<accession>K0NJR8</accession>
<evidence type="ECO:0000259" key="7">
    <source>
        <dbReference type="PROSITE" id="PS50110"/>
    </source>
</evidence>
<evidence type="ECO:0000313" key="9">
    <source>
        <dbReference type="Proteomes" id="UP000007347"/>
    </source>
</evidence>
<comment type="catalytic activity">
    <reaction evidence="1">
        <text>ATP + protein L-histidine = ADP + protein N-phospho-L-histidine.</text>
        <dbReference type="EC" id="2.7.13.3"/>
    </reaction>
</comment>
<dbReference type="InterPro" id="IPR001789">
    <property type="entry name" value="Sig_transdc_resp-reg_receiver"/>
</dbReference>
<evidence type="ECO:0000256" key="5">
    <source>
        <dbReference type="SAM" id="Coils"/>
    </source>
</evidence>